<dbReference type="InterPro" id="IPR016040">
    <property type="entry name" value="NAD(P)-bd_dom"/>
</dbReference>
<protein>
    <submittedName>
        <fullName evidence="2">NAD(P)H-binding protein</fullName>
    </submittedName>
</protein>
<feature type="domain" description="NAD(P)-binding" evidence="1">
    <location>
        <begin position="8"/>
        <end position="195"/>
    </location>
</feature>
<dbReference type="Pfam" id="PF13460">
    <property type="entry name" value="NAD_binding_10"/>
    <property type="match status" value="1"/>
</dbReference>
<sequence length="298" mass="31551">MIVITAPTGQIGGQVLDILLDDAPAHGEELRVIVRDPARLPAHVRERVDVVTGSHADAEVVDRAFAAADAVFWLVPPDRRAPSLDSAYVGFTQAAAKAFTAHRVGHVVGVSALGRGTPVADRAGLVTASLAMDDLIASTGVAYRALANPSFMDNVLRQVASIRDDGVFTDTLDPDHAAPQAATRDIARAAADLLLDRSWTGTGEVPVLGPEDLSPTDMARIMSDVLGRPVRYERRSLDDFRAALVAHGTGEAFADGYVDMMRAKNEGLDNGVPRTPSAASPTTFRAWCEEVLAPAARA</sequence>
<evidence type="ECO:0000313" key="3">
    <source>
        <dbReference type="Proteomes" id="UP001597023"/>
    </source>
</evidence>
<keyword evidence="3" id="KW-1185">Reference proteome</keyword>
<reference evidence="3" key="1">
    <citation type="journal article" date="2019" name="Int. J. Syst. Evol. Microbiol.">
        <title>The Global Catalogue of Microorganisms (GCM) 10K type strain sequencing project: providing services to taxonomists for standard genome sequencing and annotation.</title>
        <authorList>
            <consortium name="The Broad Institute Genomics Platform"/>
            <consortium name="The Broad Institute Genome Sequencing Center for Infectious Disease"/>
            <person name="Wu L."/>
            <person name="Ma J."/>
        </authorList>
    </citation>
    <scope>NUCLEOTIDE SEQUENCE [LARGE SCALE GENOMIC DNA]</scope>
    <source>
        <strain evidence="3">CGMCC 4.7400</strain>
    </source>
</reference>
<evidence type="ECO:0000259" key="1">
    <source>
        <dbReference type="Pfam" id="PF13460"/>
    </source>
</evidence>
<name>A0ABW2W0W8_9ACTN</name>
<proteinExistence type="predicted"/>
<dbReference type="PANTHER" id="PTHR43162">
    <property type="match status" value="1"/>
</dbReference>
<dbReference type="InterPro" id="IPR036291">
    <property type="entry name" value="NAD(P)-bd_dom_sf"/>
</dbReference>
<dbReference type="SUPFAM" id="SSF51735">
    <property type="entry name" value="NAD(P)-binding Rossmann-fold domains"/>
    <property type="match status" value="1"/>
</dbReference>
<dbReference type="PANTHER" id="PTHR43162:SF1">
    <property type="entry name" value="PRESTALK A DIFFERENTIATION PROTEIN A"/>
    <property type="match status" value="1"/>
</dbReference>
<evidence type="ECO:0000313" key="2">
    <source>
        <dbReference type="EMBL" id="MFD0313153.1"/>
    </source>
</evidence>
<dbReference type="EMBL" id="JBHTEB010000001">
    <property type="protein sequence ID" value="MFD0313153.1"/>
    <property type="molecule type" value="Genomic_DNA"/>
</dbReference>
<accession>A0ABW2W0W8</accession>
<dbReference type="InterPro" id="IPR051604">
    <property type="entry name" value="Ergot_Alk_Oxidoreductase"/>
</dbReference>
<dbReference type="RefSeq" id="WP_381604721.1">
    <property type="nucleotide sequence ID" value="NZ_JBHTEB010000001.1"/>
</dbReference>
<dbReference type="Proteomes" id="UP001597023">
    <property type="component" value="Unassembled WGS sequence"/>
</dbReference>
<dbReference type="Gene3D" id="3.90.25.10">
    <property type="entry name" value="UDP-galactose 4-epimerase, domain 1"/>
    <property type="match status" value="1"/>
</dbReference>
<dbReference type="Gene3D" id="3.40.50.720">
    <property type="entry name" value="NAD(P)-binding Rossmann-like Domain"/>
    <property type="match status" value="1"/>
</dbReference>
<comment type="caution">
    <text evidence="2">The sequence shown here is derived from an EMBL/GenBank/DDBJ whole genome shotgun (WGS) entry which is preliminary data.</text>
</comment>
<gene>
    <name evidence="2" type="ORF">ACFQZ6_02665</name>
</gene>
<organism evidence="2 3">
    <name type="scientific">Streptomyces flavalbus</name>
    <dbReference type="NCBI Taxonomy" id="2665155"/>
    <lineage>
        <taxon>Bacteria</taxon>
        <taxon>Bacillati</taxon>
        <taxon>Actinomycetota</taxon>
        <taxon>Actinomycetes</taxon>
        <taxon>Kitasatosporales</taxon>
        <taxon>Streptomycetaceae</taxon>
        <taxon>Streptomyces</taxon>
    </lineage>
</organism>